<dbReference type="PANTHER" id="PTHR28605">
    <property type="entry name" value="CTF8, CHROMOSOME TRANSMISSION FIDELITY FACTOR 8 HOMOLOG (S. CEREVISIAE)"/>
    <property type="match status" value="1"/>
</dbReference>
<keyword evidence="5" id="KW-0131">Cell cycle</keyword>
<evidence type="ECO:0000313" key="8">
    <source>
        <dbReference type="Proteomes" id="UP001151518"/>
    </source>
</evidence>
<dbReference type="GO" id="GO:0006260">
    <property type="term" value="P:DNA replication"/>
    <property type="evidence" value="ECO:0007669"/>
    <property type="project" value="UniProtKB-KW"/>
</dbReference>
<reference evidence="7" key="1">
    <citation type="submission" date="2022-07" db="EMBL/GenBank/DDBJ databases">
        <title>Phylogenomic reconstructions and comparative analyses of Kickxellomycotina fungi.</title>
        <authorList>
            <person name="Reynolds N.K."/>
            <person name="Stajich J.E."/>
            <person name="Barry K."/>
            <person name="Grigoriev I.V."/>
            <person name="Crous P."/>
            <person name="Smith M.E."/>
        </authorList>
    </citation>
    <scope>NUCLEOTIDE SEQUENCE</scope>
    <source>
        <strain evidence="7">NRRL 3115</strain>
    </source>
</reference>
<dbReference type="GO" id="GO:0007064">
    <property type="term" value="P:mitotic sister chromatid cohesion"/>
    <property type="evidence" value="ECO:0007669"/>
    <property type="project" value="InterPro"/>
</dbReference>
<comment type="caution">
    <text evidence="7">The sequence shown here is derived from an EMBL/GenBank/DDBJ whole genome shotgun (WGS) entry which is preliminary data.</text>
</comment>
<keyword evidence="2" id="KW-0235">DNA replication</keyword>
<keyword evidence="3" id="KW-0238">DNA-binding</keyword>
<sequence>MSQIKLIYNKANQKEFCLLEAQGSLETDQRGGLSGQQKFAEIERHGDKVTMVVGVHRVPGTVIALKNPLAVLKKRTDGAKAYDIEAVIKEKFLFKVRPDVVLQQEIAKLPNV</sequence>
<comment type="subcellular location">
    <subcellularLocation>
        <location evidence="1">Nucleus</location>
    </subcellularLocation>
</comment>
<organism evidence="7 8">
    <name type="scientific">Coemansia spiralis</name>
    <dbReference type="NCBI Taxonomy" id="417178"/>
    <lineage>
        <taxon>Eukaryota</taxon>
        <taxon>Fungi</taxon>
        <taxon>Fungi incertae sedis</taxon>
        <taxon>Zoopagomycota</taxon>
        <taxon>Kickxellomycotina</taxon>
        <taxon>Kickxellomycetes</taxon>
        <taxon>Kickxellales</taxon>
        <taxon>Kickxellaceae</taxon>
        <taxon>Coemansia</taxon>
    </lineage>
</organism>
<proteinExistence type="inferred from homology"/>
<evidence type="ECO:0008006" key="9">
    <source>
        <dbReference type="Google" id="ProtNLM"/>
    </source>
</evidence>
<dbReference type="Proteomes" id="UP001151518">
    <property type="component" value="Unassembled WGS sequence"/>
</dbReference>
<evidence type="ECO:0000256" key="3">
    <source>
        <dbReference type="ARBA" id="ARBA00023125"/>
    </source>
</evidence>
<evidence type="ECO:0000313" key="7">
    <source>
        <dbReference type="EMBL" id="KAJ2678927.1"/>
    </source>
</evidence>
<accession>A0A9W8G9P6</accession>
<evidence type="ECO:0000256" key="2">
    <source>
        <dbReference type="ARBA" id="ARBA00022705"/>
    </source>
</evidence>
<evidence type="ECO:0000256" key="5">
    <source>
        <dbReference type="ARBA" id="ARBA00023306"/>
    </source>
</evidence>
<protein>
    <recommendedName>
        <fullName evidence="9">Chromosome transmission fidelity protein 8</fullName>
    </recommendedName>
</protein>
<dbReference type="OrthoDB" id="121932at2759"/>
<evidence type="ECO:0000256" key="6">
    <source>
        <dbReference type="ARBA" id="ARBA00038447"/>
    </source>
</evidence>
<dbReference type="Pfam" id="PF09696">
    <property type="entry name" value="Ctf8"/>
    <property type="match status" value="1"/>
</dbReference>
<dbReference type="PANTHER" id="PTHR28605:SF1">
    <property type="entry name" value="CHROMOSOME TRANSMISSION FIDELITY FACTOR 8"/>
    <property type="match status" value="1"/>
</dbReference>
<evidence type="ECO:0000256" key="1">
    <source>
        <dbReference type="ARBA" id="ARBA00004123"/>
    </source>
</evidence>
<dbReference type="AlphaFoldDB" id="A0A9W8G9P6"/>
<dbReference type="EMBL" id="JANBTW010000016">
    <property type="protein sequence ID" value="KAJ2678927.1"/>
    <property type="molecule type" value="Genomic_DNA"/>
</dbReference>
<name>A0A9W8G9P6_9FUNG</name>
<comment type="similarity">
    <text evidence="6">Belongs to the CTF8 family.</text>
</comment>
<evidence type="ECO:0000256" key="4">
    <source>
        <dbReference type="ARBA" id="ARBA00023242"/>
    </source>
</evidence>
<gene>
    <name evidence="7" type="ORF">GGI25_001916</name>
</gene>
<dbReference type="GO" id="GO:0031390">
    <property type="term" value="C:Ctf18 RFC-like complex"/>
    <property type="evidence" value="ECO:0007669"/>
    <property type="project" value="InterPro"/>
</dbReference>
<dbReference type="InterPro" id="IPR018607">
    <property type="entry name" value="Ctf8"/>
</dbReference>
<dbReference type="GO" id="GO:0003677">
    <property type="term" value="F:DNA binding"/>
    <property type="evidence" value="ECO:0007669"/>
    <property type="project" value="UniProtKB-KW"/>
</dbReference>
<keyword evidence="4" id="KW-0539">Nucleus</keyword>